<reference evidence="2" key="2">
    <citation type="submission" date="2015-01" db="EMBL/GenBank/DDBJ databases">
        <title>Evolutionary Origins and Diversification of the Mycorrhizal Mutualists.</title>
        <authorList>
            <consortium name="DOE Joint Genome Institute"/>
            <consortium name="Mycorrhizal Genomics Consortium"/>
            <person name="Kohler A."/>
            <person name="Kuo A."/>
            <person name="Nagy L.G."/>
            <person name="Floudas D."/>
            <person name="Copeland A."/>
            <person name="Barry K.W."/>
            <person name="Cichocki N."/>
            <person name="Veneault-Fourrey C."/>
            <person name="LaButti K."/>
            <person name="Lindquist E.A."/>
            <person name="Lipzen A."/>
            <person name="Lundell T."/>
            <person name="Morin E."/>
            <person name="Murat C."/>
            <person name="Riley R."/>
            <person name="Ohm R."/>
            <person name="Sun H."/>
            <person name="Tunlid A."/>
            <person name="Henrissat B."/>
            <person name="Grigoriev I.V."/>
            <person name="Hibbett D.S."/>
            <person name="Martin F."/>
        </authorList>
    </citation>
    <scope>NUCLEOTIDE SEQUENCE [LARGE SCALE GENOMIC DNA]</scope>
    <source>
        <strain evidence="2">Marx 270</strain>
    </source>
</reference>
<dbReference type="HOGENOM" id="CLU_2850622_0_0_1"/>
<name>A0A0C3NIR7_PISTI</name>
<evidence type="ECO:0000313" key="2">
    <source>
        <dbReference type="Proteomes" id="UP000054217"/>
    </source>
</evidence>
<sequence>MTRISDNLAFRAGCGCKVGNFEGRGAAIASACLHNLQLNAYNFSFECNLLEAVYGDLGMLSALYR</sequence>
<keyword evidence="2" id="KW-1185">Reference proteome</keyword>
<gene>
    <name evidence="1" type="ORF">M404DRAFT_1007567</name>
</gene>
<dbReference type="InParanoid" id="A0A0C3NIR7"/>
<dbReference type="AlphaFoldDB" id="A0A0C3NIR7"/>
<evidence type="ECO:0000313" key="1">
    <source>
        <dbReference type="EMBL" id="KIN95298.1"/>
    </source>
</evidence>
<accession>A0A0C3NIR7</accession>
<protein>
    <submittedName>
        <fullName evidence="1">Uncharacterized protein</fullName>
    </submittedName>
</protein>
<dbReference type="Proteomes" id="UP000054217">
    <property type="component" value="Unassembled WGS sequence"/>
</dbReference>
<reference evidence="1 2" key="1">
    <citation type="submission" date="2014-04" db="EMBL/GenBank/DDBJ databases">
        <authorList>
            <consortium name="DOE Joint Genome Institute"/>
            <person name="Kuo A."/>
            <person name="Kohler A."/>
            <person name="Costa M.D."/>
            <person name="Nagy L.G."/>
            <person name="Floudas D."/>
            <person name="Copeland A."/>
            <person name="Barry K.W."/>
            <person name="Cichocki N."/>
            <person name="Veneault-Fourrey C."/>
            <person name="LaButti K."/>
            <person name="Lindquist E.A."/>
            <person name="Lipzen A."/>
            <person name="Lundell T."/>
            <person name="Morin E."/>
            <person name="Murat C."/>
            <person name="Sun H."/>
            <person name="Tunlid A."/>
            <person name="Henrissat B."/>
            <person name="Grigoriev I.V."/>
            <person name="Hibbett D.S."/>
            <person name="Martin F."/>
            <person name="Nordberg H.P."/>
            <person name="Cantor M.N."/>
            <person name="Hua S.X."/>
        </authorList>
    </citation>
    <scope>NUCLEOTIDE SEQUENCE [LARGE SCALE GENOMIC DNA]</scope>
    <source>
        <strain evidence="1 2">Marx 270</strain>
    </source>
</reference>
<organism evidence="1 2">
    <name type="scientific">Pisolithus tinctorius Marx 270</name>
    <dbReference type="NCBI Taxonomy" id="870435"/>
    <lineage>
        <taxon>Eukaryota</taxon>
        <taxon>Fungi</taxon>
        <taxon>Dikarya</taxon>
        <taxon>Basidiomycota</taxon>
        <taxon>Agaricomycotina</taxon>
        <taxon>Agaricomycetes</taxon>
        <taxon>Agaricomycetidae</taxon>
        <taxon>Boletales</taxon>
        <taxon>Sclerodermatineae</taxon>
        <taxon>Pisolithaceae</taxon>
        <taxon>Pisolithus</taxon>
    </lineage>
</organism>
<dbReference type="EMBL" id="KN832070">
    <property type="protein sequence ID" value="KIN95298.1"/>
    <property type="molecule type" value="Genomic_DNA"/>
</dbReference>
<proteinExistence type="predicted"/>